<proteinExistence type="predicted"/>
<dbReference type="SMART" id="SM00421">
    <property type="entry name" value="HTH_LUXR"/>
    <property type="match status" value="1"/>
</dbReference>
<dbReference type="EMBL" id="BAABLO010000001">
    <property type="protein sequence ID" value="GAA4713033.1"/>
    <property type="molecule type" value="Genomic_DNA"/>
</dbReference>
<dbReference type="InterPro" id="IPR016032">
    <property type="entry name" value="Sig_transdc_resp-reg_C-effctor"/>
</dbReference>
<dbReference type="InterPro" id="IPR000792">
    <property type="entry name" value="Tscrpt_reg_LuxR_C"/>
</dbReference>
<evidence type="ECO:0000313" key="3">
    <source>
        <dbReference type="Proteomes" id="UP001500556"/>
    </source>
</evidence>
<dbReference type="PROSITE" id="PS50043">
    <property type="entry name" value="HTH_LUXR_2"/>
    <property type="match status" value="1"/>
</dbReference>
<dbReference type="Proteomes" id="UP001500556">
    <property type="component" value="Unassembled WGS sequence"/>
</dbReference>
<dbReference type="PANTHER" id="PTHR34293:SF1">
    <property type="entry name" value="HTH-TYPE TRANSCRIPTIONAL REGULATOR TRMBL2"/>
    <property type="match status" value="1"/>
</dbReference>
<dbReference type="Gene3D" id="1.10.10.10">
    <property type="entry name" value="Winged helix-like DNA-binding domain superfamily/Winged helix DNA-binding domain"/>
    <property type="match status" value="2"/>
</dbReference>
<gene>
    <name evidence="2" type="ORF">GCM10025782_06500</name>
</gene>
<reference evidence="3" key="1">
    <citation type="journal article" date="2019" name="Int. J. Syst. Evol. Microbiol.">
        <title>The Global Catalogue of Microorganisms (GCM) 10K type strain sequencing project: providing services to taxonomists for standard genome sequencing and annotation.</title>
        <authorList>
            <consortium name="The Broad Institute Genomics Platform"/>
            <consortium name="The Broad Institute Genome Sequencing Center for Infectious Disease"/>
            <person name="Wu L."/>
            <person name="Ma J."/>
        </authorList>
    </citation>
    <scope>NUCLEOTIDE SEQUENCE [LARGE SCALE GENOMIC DNA]</scope>
    <source>
        <strain evidence="3">JCM 18961</strain>
    </source>
</reference>
<name>A0ABP8XQM7_9MICO</name>
<evidence type="ECO:0000259" key="1">
    <source>
        <dbReference type="PROSITE" id="PS50043"/>
    </source>
</evidence>
<dbReference type="PANTHER" id="PTHR34293">
    <property type="entry name" value="HTH-TYPE TRANSCRIPTIONAL REGULATOR TRMBL2"/>
    <property type="match status" value="1"/>
</dbReference>
<dbReference type="InterPro" id="IPR051797">
    <property type="entry name" value="TrmB-like"/>
</dbReference>
<dbReference type="CDD" id="cd06170">
    <property type="entry name" value="LuxR_C_like"/>
    <property type="match status" value="1"/>
</dbReference>
<organism evidence="2 3">
    <name type="scientific">Pedococcus ginsenosidimutans</name>
    <dbReference type="NCBI Taxonomy" id="490570"/>
    <lineage>
        <taxon>Bacteria</taxon>
        <taxon>Bacillati</taxon>
        <taxon>Actinomycetota</taxon>
        <taxon>Actinomycetes</taxon>
        <taxon>Micrococcales</taxon>
        <taxon>Intrasporangiaceae</taxon>
        <taxon>Pedococcus</taxon>
    </lineage>
</organism>
<protein>
    <submittedName>
        <fullName evidence="2">Helix-turn-helix transcriptional regulator</fullName>
    </submittedName>
</protein>
<keyword evidence="3" id="KW-1185">Reference proteome</keyword>
<feature type="domain" description="HTH luxR-type" evidence="1">
    <location>
        <begin position="261"/>
        <end position="327"/>
    </location>
</feature>
<dbReference type="Pfam" id="PF13384">
    <property type="entry name" value="HTH_23"/>
    <property type="match status" value="1"/>
</dbReference>
<accession>A0ABP8XQM7</accession>
<dbReference type="SUPFAM" id="SSF46894">
    <property type="entry name" value="C-terminal effector domain of the bipartite response regulators"/>
    <property type="match status" value="1"/>
</dbReference>
<evidence type="ECO:0000313" key="2">
    <source>
        <dbReference type="EMBL" id="GAA4713033.1"/>
    </source>
</evidence>
<comment type="caution">
    <text evidence="2">The sequence shown here is derived from an EMBL/GenBank/DDBJ whole genome shotgun (WGS) entry which is preliminary data.</text>
</comment>
<sequence>MQSFGVEQRTEEVYRAMLQLPRAGVEELAAHLGLADADIRTELDHLAGLTLVEPGDERLQHYLALPPDQAVEVLIAREEERLLARQREVDATRTSIGELVDSFVASRRKVGDDGLVEQLDGFRVVRSRLYQLTSAATRHAASMVPGEAFSQRATEASLRLDTSLLQRGISLRTIVSEVSLATPHWDAYLRRTVALGAQVRAHPAPPMLAVVIDNSSAVIPQGLDLTAGAMVVHGAALTAPVAALFDEVWHASTPLAAEPGELPGDPHLSEARIRQVVSLLAQGQKDEAIARRMGVSVRTVRRLVSEAVEALHAQSRFQAGVLAAHRGWVPGPGHPDVPVG</sequence>
<dbReference type="InterPro" id="IPR036388">
    <property type="entry name" value="WH-like_DNA-bd_sf"/>
</dbReference>